<dbReference type="GO" id="GO:0000287">
    <property type="term" value="F:magnesium ion binding"/>
    <property type="evidence" value="ECO:0007669"/>
    <property type="project" value="UniProtKB-UniRule"/>
</dbReference>
<feature type="binding site" evidence="6">
    <location>
        <position position="257"/>
    </location>
    <ligand>
        <name>Mg(2+)</name>
        <dbReference type="ChEBI" id="CHEBI:18420"/>
    </ligand>
</feature>
<dbReference type="SUPFAM" id="SSF53738">
    <property type="entry name" value="Phosphoglucomutase, first 3 domains"/>
    <property type="match status" value="3"/>
</dbReference>
<dbReference type="InterPro" id="IPR006352">
    <property type="entry name" value="GlmM_bact"/>
</dbReference>
<name>A0A6L5YD90_9BACT</name>
<dbReference type="RefSeq" id="WP_154529210.1">
    <property type="nucleotide sequence ID" value="NZ_JAXDZJ010000094.1"/>
</dbReference>
<dbReference type="GO" id="GO:0005975">
    <property type="term" value="P:carbohydrate metabolic process"/>
    <property type="evidence" value="ECO:0007669"/>
    <property type="project" value="InterPro"/>
</dbReference>
<dbReference type="Pfam" id="PF02878">
    <property type="entry name" value="PGM_PMM_I"/>
    <property type="match status" value="1"/>
</dbReference>
<comment type="cofactor">
    <cofactor evidence="6">
        <name>Mg(2+)</name>
        <dbReference type="ChEBI" id="CHEBI:18420"/>
    </cofactor>
    <text evidence="6">Binds 1 Mg(2+) ion per subunit.</text>
</comment>
<feature type="active site" description="Phosphoserine intermediate" evidence="6">
    <location>
        <position position="112"/>
    </location>
</feature>
<feature type="domain" description="Alpha-D-phosphohexomutase C-terminal" evidence="7">
    <location>
        <begin position="385"/>
        <end position="446"/>
    </location>
</feature>
<dbReference type="GO" id="GO:0004615">
    <property type="term" value="F:phosphomannomutase activity"/>
    <property type="evidence" value="ECO:0007669"/>
    <property type="project" value="TreeGrafter"/>
</dbReference>
<keyword evidence="5 6" id="KW-0413">Isomerase</keyword>
<dbReference type="PRINTS" id="PR00509">
    <property type="entry name" value="PGMPMM"/>
</dbReference>
<comment type="function">
    <text evidence="6">Catalyzes the conversion of glucosamine-6-phosphate to glucosamine-1-phosphate.</text>
</comment>
<organism evidence="11 12">
    <name type="scientific">Pyramidobacter porci</name>
    <dbReference type="NCBI Taxonomy" id="2605789"/>
    <lineage>
        <taxon>Bacteria</taxon>
        <taxon>Thermotogati</taxon>
        <taxon>Synergistota</taxon>
        <taxon>Synergistia</taxon>
        <taxon>Synergistales</taxon>
        <taxon>Dethiosulfovibrionaceae</taxon>
        <taxon>Pyramidobacter</taxon>
    </lineage>
</organism>
<keyword evidence="2 6" id="KW-0597">Phosphoprotein</keyword>
<dbReference type="Pfam" id="PF02880">
    <property type="entry name" value="PGM_PMM_III"/>
    <property type="match status" value="1"/>
</dbReference>
<feature type="binding site" description="via phosphate group" evidence="6">
    <location>
        <position position="112"/>
    </location>
    <ligand>
        <name>Mg(2+)</name>
        <dbReference type="ChEBI" id="CHEBI:18420"/>
    </ligand>
</feature>
<evidence type="ECO:0000313" key="12">
    <source>
        <dbReference type="Proteomes" id="UP000473699"/>
    </source>
</evidence>
<dbReference type="Gene3D" id="3.30.310.50">
    <property type="entry name" value="Alpha-D-phosphohexomutase, C-terminal domain"/>
    <property type="match status" value="1"/>
</dbReference>
<dbReference type="PANTHER" id="PTHR42946:SF1">
    <property type="entry name" value="PHOSPHOGLUCOMUTASE (ALPHA-D-GLUCOSE-1,6-BISPHOSPHATE-DEPENDENT)"/>
    <property type="match status" value="1"/>
</dbReference>
<keyword evidence="12" id="KW-1185">Reference proteome</keyword>
<evidence type="ECO:0000259" key="9">
    <source>
        <dbReference type="Pfam" id="PF02879"/>
    </source>
</evidence>
<feature type="domain" description="Alpha-D-phosphohexomutase alpha/beta/alpha" evidence="8">
    <location>
        <begin position="14"/>
        <end position="142"/>
    </location>
</feature>
<keyword evidence="3 6" id="KW-0479">Metal-binding</keyword>
<evidence type="ECO:0000313" key="11">
    <source>
        <dbReference type="EMBL" id="MST56125.1"/>
    </source>
</evidence>
<dbReference type="GO" id="GO:0005829">
    <property type="term" value="C:cytosol"/>
    <property type="evidence" value="ECO:0007669"/>
    <property type="project" value="TreeGrafter"/>
</dbReference>
<dbReference type="GO" id="GO:0006048">
    <property type="term" value="P:UDP-N-acetylglucosamine biosynthetic process"/>
    <property type="evidence" value="ECO:0007669"/>
    <property type="project" value="TreeGrafter"/>
</dbReference>
<dbReference type="InterPro" id="IPR005845">
    <property type="entry name" value="A-D-PHexomutase_a/b/a-II"/>
</dbReference>
<evidence type="ECO:0000256" key="1">
    <source>
        <dbReference type="ARBA" id="ARBA00010231"/>
    </source>
</evidence>
<evidence type="ECO:0000256" key="3">
    <source>
        <dbReference type="ARBA" id="ARBA00022723"/>
    </source>
</evidence>
<reference evidence="11 12" key="1">
    <citation type="submission" date="2019-08" db="EMBL/GenBank/DDBJ databases">
        <title>In-depth cultivation of the pig gut microbiome towards novel bacterial diversity and tailored functional studies.</title>
        <authorList>
            <person name="Wylensek D."/>
            <person name="Hitch T.C.A."/>
            <person name="Clavel T."/>
        </authorList>
    </citation>
    <scope>NUCLEOTIDE SEQUENCE [LARGE SCALE GENOMIC DNA]</scope>
    <source>
        <strain evidence="11 12">SM-530-WT-4B</strain>
    </source>
</reference>
<dbReference type="Gene3D" id="3.40.120.10">
    <property type="entry name" value="Alpha-D-Glucose-1,6-Bisphosphate, subunit A, domain 3"/>
    <property type="match status" value="3"/>
</dbReference>
<evidence type="ECO:0000256" key="5">
    <source>
        <dbReference type="ARBA" id="ARBA00023235"/>
    </source>
</evidence>
<evidence type="ECO:0000259" key="7">
    <source>
        <dbReference type="Pfam" id="PF00408"/>
    </source>
</evidence>
<dbReference type="EMBL" id="VUNH01000009">
    <property type="protein sequence ID" value="MST56125.1"/>
    <property type="molecule type" value="Genomic_DNA"/>
</dbReference>
<feature type="modified residue" description="Phosphoserine" evidence="6">
    <location>
        <position position="112"/>
    </location>
</feature>
<gene>
    <name evidence="6 11" type="primary">glmM</name>
    <name evidence="11" type="ORF">FYJ74_08790</name>
</gene>
<dbReference type="EC" id="5.4.2.10" evidence="6"/>
<evidence type="ECO:0000259" key="8">
    <source>
        <dbReference type="Pfam" id="PF02878"/>
    </source>
</evidence>
<dbReference type="InterPro" id="IPR016055">
    <property type="entry name" value="A-D-PHexomutase_a/b/a-I/II/III"/>
</dbReference>
<dbReference type="GO" id="GO:0008966">
    <property type="term" value="F:phosphoglucosamine mutase activity"/>
    <property type="evidence" value="ECO:0007669"/>
    <property type="project" value="UniProtKB-UniRule"/>
</dbReference>
<feature type="binding site" evidence="6">
    <location>
        <position position="255"/>
    </location>
    <ligand>
        <name>Mg(2+)</name>
        <dbReference type="ChEBI" id="CHEBI:18420"/>
    </ligand>
</feature>
<comment type="PTM">
    <text evidence="6">Activated by phosphorylation.</text>
</comment>
<evidence type="ECO:0000256" key="4">
    <source>
        <dbReference type="ARBA" id="ARBA00022842"/>
    </source>
</evidence>
<dbReference type="Proteomes" id="UP000473699">
    <property type="component" value="Unassembled WGS sequence"/>
</dbReference>
<accession>A0A6L5YD90</accession>
<dbReference type="SUPFAM" id="SSF55957">
    <property type="entry name" value="Phosphoglucomutase, C-terminal domain"/>
    <property type="match status" value="1"/>
</dbReference>
<feature type="domain" description="Alpha-D-phosphohexomutase alpha/beta/alpha" evidence="9">
    <location>
        <begin position="171"/>
        <end position="266"/>
    </location>
</feature>
<dbReference type="InterPro" id="IPR005846">
    <property type="entry name" value="A-D-PHexomutase_a/b/a-III"/>
</dbReference>
<keyword evidence="4 6" id="KW-0460">Magnesium</keyword>
<evidence type="ECO:0000256" key="2">
    <source>
        <dbReference type="ARBA" id="ARBA00022553"/>
    </source>
</evidence>
<evidence type="ECO:0000259" key="10">
    <source>
        <dbReference type="Pfam" id="PF02880"/>
    </source>
</evidence>
<sequence>MDVKSTSAPRCRCLFGTDGVRDIANRGSMTPEMALRLGRAYVLFLIQRGTPRPKIVVGRDTRRSGKMLESALVAGMMSAGAEVILLGVIPTPAVSYGVLFFKAQGGAIISASHNPPEYNGIKFLSGAGQKLRDGEELEIEDYLGDDLIDDWRPSGASIGEMVSEEGFAIMYADRVLQILDSDRLSGMKIVFDCANGAASTVIPLIAQKLECESVLIGAEPDGLNINEKSGVMHLEALTEAVRANDADIGIAYDGDADRVLLVDRQGAVINGDIVLWVLARWLQREGILGSGVVATVMSNGILENHLRKEGIQVFRCAVGDRYVLDMMKNTASGLGGEQSGHVIIDHYVRTGDGLCTGFAFLRACRELGEVPETLVDRFDPFPQELTNIAVSDRDKVMQDADLRDAIEQTNRELGATGRVFLRSSGTEPLIRLLVECKDRDTLASLSKKFGAMIRAL</sequence>
<feature type="binding site" evidence="6">
    <location>
        <position position="253"/>
    </location>
    <ligand>
        <name>Mg(2+)</name>
        <dbReference type="ChEBI" id="CHEBI:18420"/>
    </ligand>
</feature>
<dbReference type="FunFam" id="3.40.120.10:FF:000001">
    <property type="entry name" value="Phosphoglucosamine mutase"/>
    <property type="match status" value="1"/>
</dbReference>
<comment type="caution">
    <text evidence="11">The sequence shown here is derived from an EMBL/GenBank/DDBJ whole genome shotgun (WGS) entry which is preliminary data.</text>
</comment>
<comment type="catalytic activity">
    <reaction evidence="6">
        <text>alpha-D-glucosamine 1-phosphate = D-glucosamine 6-phosphate</text>
        <dbReference type="Rhea" id="RHEA:23424"/>
        <dbReference type="ChEBI" id="CHEBI:58516"/>
        <dbReference type="ChEBI" id="CHEBI:58725"/>
        <dbReference type="EC" id="5.4.2.10"/>
    </reaction>
</comment>
<proteinExistence type="inferred from homology"/>
<dbReference type="InterPro" id="IPR050060">
    <property type="entry name" value="Phosphoglucosamine_mutase"/>
</dbReference>
<dbReference type="InterPro" id="IPR036900">
    <property type="entry name" value="A-D-PHexomutase_C_sf"/>
</dbReference>
<feature type="domain" description="Alpha-D-phosphohexomutase alpha/beta/alpha" evidence="10">
    <location>
        <begin position="270"/>
        <end position="378"/>
    </location>
</feature>
<dbReference type="FunFam" id="3.40.120.10:FF:000003">
    <property type="entry name" value="Phosphoglucosamine mutase"/>
    <property type="match status" value="1"/>
</dbReference>
<dbReference type="AlphaFoldDB" id="A0A6L5YD90"/>
<dbReference type="InterPro" id="IPR005841">
    <property type="entry name" value="Alpha-D-phosphohexomutase_SF"/>
</dbReference>
<dbReference type="GO" id="GO:0009252">
    <property type="term" value="P:peptidoglycan biosynthetic process"/>
    <property type="evidence" value="ECO:0007669"/>
    <property type="project" value="TreeGrafter"/>
</dbReference>
<dbReference type="NCBIfam" id="TIGR01455">
    <property type="entry name" value="glmM"/>
    <property type="match status" value="1"/>
</dbReference>
<evidence type="ECO:0000256" key="6">
    <source>
        <dbReference type="HAMAP-Rule" id="MF_01554"/>
    </source>
</evidence>
<protein>
    <recommendedName>
        <fullName evidence="6">Phosphoglucosamine mutase</fullName>
        <ecNumber evidence="6">5.4.2.10</ecNumber>
    </recommendedName>
</protein>
<dbReference type="Pfam" id="PF00408">
    <property type="entry name" value="PGM_PMM_IV"/>
    <property type="match status" value="1"/>
</dbReference>
<dbReference type="HAMAP" id="MF_01554_B">
    <property type="entry name" value="GlmM_B"/>
    <property type="match status" value="1"/>
</dbReference>
<dbReference type="InterPro" id="IPR005844">
    <property type="entry name" value="A-D-PHexomutase_a/b/a-I"/>
</dbReference>
<dbReference type="Pfam" id="PF02879">
    <property type="entry name" value="PGM_PMM_II"/>
    <property type="match status" value="1"/>
</dbReference>
<comment type="similarity">
    <text evidence="1 6">Belongs to the phosphohexose mutase family.</text>
</comment>
<dbReference type="PANTHER" id="PTHR42946">
    <property type="entry name" value="PHOSPHOHEXOSE MUTASE"/>
    <property type="match status" value="1"/>
</dbReference>
<dbReference type="InterPro" id="IPR005843">
    <property type="entry name" value="A-D-PHexomutase_C"/>
</dbReference>